<sequence>MNHEVLTINGERHIINTAAPFIFLAEDDIDDQELFTEAISTHNNTIQIQSVSNGKKAIEFLETLPVTVLPCLIVLDYNLPEADGAQILKFLSQKERYYNVPKVVWSTSNSNTYRDACLQLGARAYFTKPSDISGISSLAKEMLTFCDGHTL</sequence>
<dbReference type="PANTHER" id="PTHR44520">
    <property type="entry name" value="RESPONSE REGULATOR RCP1-RELATED"/>
    <property type="match status" value="1"/>
</dbReference>
<dbReference type="PROSITE" id="PS50110">
    <property type="entry name" value="RESPONSE_REGULATORY"/>
    <property type="match status" value="1"/>
</dbReference>
<protein>
    <recommendedName>
        <fullName evidence="2">Response regulatory domain-containing protein</fullName>
    </recommendedName>
</protein>
<feature type="domain" description="Response regulatory" evidence="2">
    <location>
        <begin position="21"/>
        <end position="143"/>
    </location>
</feature>
<evidence type="ECO:0000259" key="2">
    <source>
        <dbReference type="PROSITE" id="PS50110"/>
    </source>
</evidence>
<dbReference type="Gene3D" id="3.40.50.2300">
    <property type="match status" value="1"/>
</dbReference>
<dbReference type="RefSeq" id="WP_066408008.1">
    <property type="nucleotide sequence ID" value="NZ_CP011390.1"/>
</dbReference>
<dbReference type="KEGG" id="fla:SY85_22520"/>
<dbReference type="OrthoDB" id="663690at2"/>
<proteinExistence type="predicted"/>
<dbReference type="SUPFAM" id="SSF52172">
    <property type="entry name" value="CheY-like"/>
    <property type="match status" value="1"/>
</dbReference>
<gene>
    <name evidence="3" type="ORF">SY85_22520</name>
</gene>
<dbReference type="Proteomes" id="UP000077177">
    <property type="component" value="Chromosome"/>
</dbReference>
<reference evidence="3 4" key="2">
    <citation type="journal article" date="2016" name="Int. J. Syst. Evol. Microbiol.">
        <title>Flavisolibacter tropicus sp. nov., isolated from tropical soil.</title>
        <authorList>
            <person name="Lee J.J."/>
            <person name="Kang M.S."/>
            <person name="Kim G.S."/>
            <person name="Lee C.S."/>
            <person name="Lim S."/>
            <person name="Lee J."/>
            <person name="Roh S.H."/>
            <person name="Kang H."/>
            <person name="Ha J.M."/>
            <person name="Bae S."/>
            <person name="Jung H.Y."/>
            <person name="Kim M.K."/>
        </authorList>
    </citation>
    <scope>NUCLEOTIDE SEQUENCE [LARGE SCALE GENOMIC DNA]</scope>
    <source>
        <strain evidence="3 4">LCS9</strain>
    </source>
</reference>
<dbReference type="EMBL" id="CP011390">
    <property type="protein sequence ID" value="ANE52837.1"/>
    <property type="molecule type" value="Genomic_DNA"/>
</dbReference>
<dbReference type="InterPro" id="IPR052893">
    <property type="entry name" value="TCS_response_regulator"/>
</dbReference>
<dbReference type="AlphaFoldDB" id="A0A172U1F5"/>
<dbReference type="STRING" id="1492898.SY85_22520"/>
<dbReference type="Pfam" id="PF00072">
    <property type="entry name" value="Response_reg"/>
    <property type="match status" value="1"/>
</dbReference>
<organism evidence="3 4">
    <name type="scientific">Flavisolibacter tropicus</name>
    <dbReference type="NCBI Taxonomy" id="1492898"/>
    <lineage>
        <taxon>Bacteria</taxon>
        <taxon>Pseudomonadati</taxon>
        <taxon>Bacteroidota</taxon>
        <taxon>Chitinophagia</taxon>
        <taxon>Chitinophagales</taxon>
        <taxon>Chitinophagaceae</taxon>
        <taxon>Flavisolibacter</taxon>
    </lineage>
</organism>
<dbReference type="PANTHER" id="PTHR44520:SF1">
    <property type="entry name" value="TWO-COMPONENT SYSTEM REGULATORY PROTEIN"/>
    <property type="match status" value="1"/>
</dbReference>
<evidence type="ECO:0000313" key="3">
    <source>
        <dbReference type="EMBL" id="ANE52837.1"/>
    </source>
</evidence>
<dbReference type="SMART" id="SM00448">
    <property type="entry name" value="REC"/>
    <property type="match status" value="1"/>
</dbReference>
<reference evidence="4" key="1">
    <citation type="submission" date="2015-01" db="EMBL/GenBank/DDBJ databases">
        <title>Flavisolibacter sp./LCS9/ whole genome sequencing.</title>
        <authorList>
            <person name="Kim M.K."/>
            <person name="Srinivasan S."/>
            <person name="Lee J.-J."/>
        </authorList>
    </citation>
    <scope>NUCLEOTIDE SEQUENCE [LARGE SCALE GENOMIC DNA]</scope>
    <source>
        <strain evidence="4">LCS9</strain>
    </source>
</reference>
<evidence type="ECO:0000313" key="4">
    <source>
        <dbReference type="Proteomes" id="UP000077177"/>
    </source>
</evidence>
<dbReference type="InterPro" id="IPR011006">
    <property type="entry name" value="CheY-like_superfamily"/>
</dbReference>
<accession>A0A172U1F5</accession>
<evidence type="ECO:0000256" key="1">
    <source>
        <dbReference type="PROSITE-ProRule" id="PRU00169"/>
    </source>
</evidence>
<dbReference type="GO" id="GO:0000160">
    <property type="term" value="P:phosphorelay signal transduction system"/>
    <property type="evidence" value="ECO:0007669"/>
    <property type="project" value="InterPro"/>
</dbReference>
<dbReference type="InterPro" id="IPR001789">
    <property type="entry name" value="Sig_transdc_resp-reg_receiver"/>
</dbReference>
<keyword evidence="1" id="KW-0597">Phosphoprotein</keyword>
<feature type="modified residue" description="4-aspartylphosphate" evidence="1">
    <location>
        <position position="76"/>
    </location>
</feature>
<keyword evidence="4" id="KW-1185">Reference proteome</keyword>
<name>A0A172U1F5_9BACT</name>